<dbReference type="GO" id="GO:0016712">
    <property type="term" value="F:oxidoreductase activity, acting on paired donors, with incorporation or reduction of molecular oxygen, reduced flavin or flavoprotein as one donor, and incorporation of one atom of oxygen"/>
    <property type="evidence" value="ECO:0007669"/>
    <property type="project" value="TreeGrafter"/>
</dbReference>
<dbReference type="Pfam" id="PF00067">
    <property type="entry name" value="p450"/>
    <property type="match status" value="1"/>
</dbReference>
<dbReference type="InterPro" id="IPR050182">
    <property type="entry name" value="Cytochrome_P450_fam2"/>
</dbReference>
<evidence type="ECO:0000256" key="8">
    <source>
        <dbReference type="PIRSR" id="PIRSR602401-1"/>
    </source>
</evidence>
<evidence type="ECO:0000256" key="1">
    <source>
        <dbReference type="ARBA" id="ARBA00001971"/>
    </source>
</evidence>
<comment type="cofactor">
    <cofactor evidence="1 8">
        <name>heme</name>
        <dbReference type="ChEBI" id="CHEBI:30413"/>
    </cofactor>
</comment>
<evidence type="ECO:0000256" key="6">
    <source>
        <dbReference type="ARBA" id="ARBA00023004"/>
    </source>
</evidence>
<sequence length="500" mass="58679">MLLTTIYLLLTIFCLFCIYDCFKPRYFPPGPTWLPIIGCLAAFKRLQSKYGFSHLAFKKLEETYGPIVGLKLGRQKIVTISTYDFVKQALLQDDFNGRPESFLFKIRAFGKKKGVLFTEGQTWSQCRRFTMRHLRTFGLGQSLMNKRLTREAQYLMENLRKQSEHGSVLMHNAFDVAVINALWTMFAGRRFEYDDEKSKEILETIHNSFRLTDTMGGLLSHMPFLRFIAPNWCNYNETMSLLRKQWKFIDEEIIKHELELTDGEPRDLIEAFLLEISSRKRNDSSDIFDRENLLILCLDLLLAGTKTTSDMLAITILFLSLNRQWIKPLQEELDKQTGRTRAPMFEDSSSLPTVEAFLAEVQRYLIMAPFGVPHKTMTDVDFNGYRIPKDTLILFDYYSVHYDSVYWDRPEEFRPQRFLDKNGQFCQNNANIPFGLGKRRCLGELLARSTFFLYFVYFIYYFDFDISPVHEIPDPNGYDSFTLSPKPYYLKLSMRSDIKH</sequence>
<evidence type="ECO:0000256" key="2">
    <source>
        <dbReference type="ARBA" id="ARBA00010617"/>
    </source>
</evidence>
<comment type="similarity">
    <text evidence="2 9">Belongs to the cytochrome P450 family.</text>
</comment>
<dbReference type="PRINTS" id="PR00385">
    <property type="entry name" value="P450"/>
</dbReference>
<accession>A0A834JCH3</accession>
<dbReference type="GO" id="GO:0005506">
    <property type="term" value="F:iron ion binding"/>
    <property type="evidence" value="ECO:0007669"/>
    <property type="project" value="InterPro"/>
</dbReference>
<comment type="caution">
    <text evidence="10">The sequence shown here is derived from an EMBL/GenBank/DDBJ whole genome shotgun (WGS) entry which is preliminary data.</text>
</comment>
<dbReference type="GO" id="GO:0006805">
    <property type="term" value="P:xenobiotic metabolic process"/>
    <property type="evidence" value="ECO:0007669"/>
    <property type="project" value="TreeGrafter"/>
</dbReference>
<evidence type="ECO:0000256" key="3">
    <source>
        <dbReference type="ARBA" id="ARBA00022617"/>
    </source>
</evidence>
<dbReference type="InterPro" id="IPR036396">
    <property type="entry name" value="Cyt_P450_sf"/>
</dbReference>
<gene>
    <name evidence="10" type="ORF">HZH68_014875</name>
</gene>
<dbReference type="PANTHER" id="PTHR24300">
    <property type="entry name" value="CYTOCHROME P450 508A4-RELATED"/>
    <property type="match status" value="1"/>
</dbReference>
<keyword evidence="11" id="KW-1185">Reference proteome</keyword>
<evidence type="ECO:0000313" key="11">
    <source>
        <dbReference type="Proteomes" id="UP000617340"/>
    </source>
</evidence>
<evidence type="ECO:0008006" key="12">
    <source>
        <dbReference type="Google" id="ProtNLM"/>
    </source>
</evidence>
<proteinExistence type="inferred from homology"/>
<dbReference type="GO" id="GO:0006082">
    <property type="term" value="P:organic acid metabolic process"/>
    <property type="evidence" value="ECO:0007669"/>
    <property type="project" value="TreeGrafter"/>
</dbReference>
<evidence type="ECO:0000256" key="7">
    <source>
        <dbReference type="ARBA" id="ARBA00023033"/>
    </source>
</evidence>
<dbReference type="PROSITE" id="PS00086">
    <property type="entry name" value="CYTOCHROME_P450"/>
    <property type="match status" value="1"/>
</dbReference>
<dbReference type="InterPro" id="IPR017972">
    <property type="entry name" value="Cyt_P450_CS"/>
</dbReference>
<evidence type="ECO:0000256" key="9">
    <source>
        <dbReference type="RuleBase" id="RU000461"/>
    </source>
</evidence>
<organism evidence="10 11">
    <name type="scientific">Vespula germanica</name>
    <name type="common">German yellow jacket</name>
    <name type="synonym">Paravespula germanica</name>
    <dbReference type="NCBI Taxonomy" id="30212"/>
    <lineage>
        <taxon>Eukaryota</taxon>
        <taxon>Metazoa</taxon>
        <taxon>Ecdysozoa</taxon>
        <taxon>Arthropoda</taxon>
        <taxon>Hexapoda</taxon>
        <taxon>Insecta</taxon>
        <taxon>Pterygota</taxon>
        <taxon>Neoptera</taxon>
        <taxon>Endopterygota</taxon>
        <taxon>Hymenoptera</taxon>
        <taxon>Apocrita</taxon>
        <taxon>Aculeata</taxon>
        <taxon>Vespoidea</taxon>
        <taxon>Vespidae</taxon>
        <taxon>Vespinae</taxon>
        <taxon>Vespula</taxon>
    </lineage>
</organism>
<dbReference type="EMBL" id="JACSDZ010000019">
    <property type="protein sequence ID" value="KAF7383026.1"/>
    <property type="molecule type" value="Genomic_DNA"/>
</dbReference>
<dbReference type="SUPFAM" id="SSF48264">
    <property type="entry name" value="Cytochrome P450"/>
    <property type="match status" value="1"/>
</dbReference>
<dbReference type="Gene3D" id="1.10.630.10">
    <property type="entry name" value="Cytochrome P450"/>
    <property type="match status" value="1"/>
</dbReference>
<dbReference type="GO" id="GO:0005737">
    <property type="term" value="C:cytoplasm"/>
    <property type="evidence" value="ECO:0007669"/>
    <property type="project" value="TreeGrafter"/>
</dbReference>
<evidence type="ECO:0000313" key="10">
    <source>
        <dbReference type="EMBL" id="KAF7383026.1"/>
    </source>
</evidence>
<reference evidence="10" key="1">
    <citation type="journal article" date="2020" name="G3 (Bethesda)">
        <title>High-Quality Assemblies for Three Invasive Social Wasps from the &lt;i&gt;Vespula&lt;/i&gt; Genus.</title>
        <authorList>
            <person name="Harrop T.W.R."/>
            <person name="Guhlin J."/>
            <person name="McLaughlin G.M."/>
            <person name="Permina E."/>
            <person name="Stockwell P."/>
            <person name="Gilligan J."/>
            <person name="Le Lec M.F."/>
            <person name="Gruber M.A.M."/>
            <person name="Quinn O."/>
            <person name="Lovegrove M."/>
            <person name="Duncan E.J."/>
            <person name="Remnant E.J."/>
            <person name="Van Eeckhoven J."/>
            <person name="Graham B."/>
            <person name="Knapp R.A."/>
            <person name="Langford K.W."/>
            <person name="Kronenberg Z."/>
            <person name="Press M.O."/>
            <person name="Eacker S.M."/>
            <person name="Wilson-Rankin E.E."/>
            <person name="Purcell J."/>
            <person name="Lester P.J."/>
            <person name="Dearden P.K."/>
        </authorList>
    </citation>
    <scope>NUCLEOTIDE SEQUENCE</scope>
    <source>
        <strain evidence="10">Linc-1</strain>
    </source>
</reference>
<name>A0A834JCH3_VESGE</name>
<feature type="binding site" description="axial binding residue" evidence="8">
    <location>
        <position position="441"/>
    </location>
    <ligand>
        <name>heme</name>
        <dbReference type="ChEBI" id="CHEBI:30413"/>
    </ligand>
    <ligandPart>
        <name>Fe</name>
        <dbReference type="ChEBI" id="CHEBI:18248"/>
    </ligandPart>
</feature>
<keyword evidence="7 9" id="KW-0503">Monooxygenase</keyword>
<protein>
    <recommendedName>
        <fullName evidence="12">Cytochrome P450</fullName>
    </recommendedName>
</protein>
<dbReference type="Proteomes" id="UP000617340">
    <property type="component" value="Unassembled WGS sequence"/>
</dbReference>
<dbReference type="GO" id="GO:0020037">
    <property type="term" value="F:heme binding"/>
    <property type="evidence" value="ECO:0007669"/>
    <property type="project" value="InterPro"/>
</dbReference>
<dbReference type="AlphaFoldDB" id="A0A834JCH3"/>
<keyword evidence="5 9" id="KW-0560">Oxidoreductase</keyword>
<dbReference type="InterPro" id="IPR001128">
    <property type="entry name" value="Cyt_P450"/>
</dbReference>
<dbReference type="PRINTS" id="PR00463">
    <property type="entry name" value="EP450I"/>
</dbReference>
<dbReference type="PANTHER" id="PTHR24300:SF376">
    <property type="entry name" value="CYTOCHROME P450 15A1"/>
    <property type="match status" value="1"/>
</dbReference>
<keyword evidence="4 8" id="KW-0479">Metal-binding</keyword>
<dbReference type="FunFam" id="1.10.630.10:FF:000036">
    <property type="entry name" value="CYtochrome P450 family"/>
    <property type="match status" value="1"/>
</dbReference>
<dbReference type="GO" id="GO:0008395">
    <property type="term" value="F:steroid hydroxylase activity"/>
    <property type="evidence" value="ECO:0007669"/>
    <property type="project" value="TreeGrafter"/>
</dbReference>
<evidence type="ECO:0000256" key="5">
    <source>
        <dbReference type="ARBA" id="ARBA00023002"/>
    </source>
</evidence>
<keyword evidence="3 8" id="KW-0349">Heme</keyword>
<keyword evidence="6 8" id="KW-0408">Iron</keyword>
<dbReference type="InterPro" id="IPR002401">
    <property type="entry name" value="Cyt_P450_E_grp-I"/>
</dbReference>
<evidence type="ECO:0000256" key="4">
    <source>
        <dbReference type="ARBA" id="ARBA00022723"/>
    </source>
</evidence>